<dbReference type="Proteomes" id="UP001211907">
    <property type="component" value="Unassembled WGS sequence"/>
</dbReference>
<evidence type="ECO:0000259" key="1">
    <source>
        <dbReference type="Pfam" id="PF07727"/>
    </source>
</evidence>
<keyword evidence="3" id="KW-1185">Reference proteome</keyword>
<evidence type="ECO:0000313" key="3">
    <source>
        <dbReference type="Proteomes" id="UP001211907"/>
    </source>
</evidence>
<sequence>EWTHVFHVDEQRFWQRFTTNHPEFAMLMKDGPSWAKAIKDSKWIAAIKAELNQMDGVEAYHLEYALIGVKPLRWVWVLKIKVNAATGEEKYKAQLAVDGSTQVARHDFDKIYATIPAWEAVKIFKAIEVQHGMISYSADFVAAYL</sequence>
<dbReference type="InterPro" id="IPR013103">
    <property type="entry name" value="RVT_2"/>
</dbReference>
<dbReference type="Pfam" id="PF07727">
    <property type="entry name" value="RVT_2"/>
    <property type="match status" value="1"/>
</dbReference>
<feature type="domain" description="Reverse transcriptase Ty1/copia-type" evidence="1">
    <location>
        <begin position="68"/>
        <end position="145"/>
    </location>
</feature>
<organism evidence="2 3">
    <name type="scientific">Physocladia obscura</name>
    <dbReference type="NCBI Taxonomy" id="109957"/>
    <lineage>
        <taxon>Eukaryota</taxon>
        <taxon>Fungi</taxon>
        <taxon>Fungi incertae sedis</taxon>
        <taxon>Chytridiomycota</taxon>
        <taxon>Chytridiomycota incertae sedis</taxon>
        <taxon>Chytridiomycetes</taxon>
        <taxon>Chytridiales</taxon>
        <taxon>Chytriomycetaceae</taxon>
        <taxon>Physocladia</taxon>
    </lineage>
</organism>
<reference evidence="2" key="1">
    <citation type="submission" date="2020-05" db="EMBL/GenBank/DDBJ databases">
        <title>Phylogenomic resolution of chytrid fungi.</title>
        <authorList>
            <person name="Stajich J.E."/>
            <person name="Amses K."/>
            <person name="Simmons R."/>
            <person name="Seto K."/>
            <person name="Myers J."/>
            <person name="Bonds A."/>
            <person name="Quandt C.A."/>
            <person name="Barry K."/>
            <person name="Liu P."/>
            <person name="Grigoriev I."/>
            <person name="Longcore J.E."/>
            <person name="James T.Y."/>
        </authorList>
    </citation>
    <scope>NUCLEOTIDE SEQUENCE</scope>
    <source>
        <strain evidence="2">JEL0513</strain>
    </source>
</reference>
<accession>A0AAD5XB16</accession>
<gene>
    <name evidence="2" type="ORF">HK100_009537</name>
</gene>
<evidence type="ECO:0000313" key="2">
    <source>
        <dbReference type="EMBL" id="KAJ3083049.1"/>
    </source>
</evidence>
<comment type="caution">
    <text evidence="2">The sequence shown here is derived from an EMBL/GenBank/DDBJ whole genome shotgun (WGS) entry which is preliminary data.</text>
</comment>
<proteinExistence type="predicted"/>
<name>A0AAD5XB16_9FUNG</name>
<dbReference type="EMBL" id="JADGJH010004923">
    <property type="protein sequence ID" value="KAJ3083049.1"/>
    <property type="molecule type" value="Genomic_DNA"/>
</dbReference>
<feature type="non-terminal residue" evidence="2">
    <location>
        <position position="1"/>
    </location>
</feature>
<protein>
    <recommendedName>
        <fullName evidence="1">Reverse transcriptase Ty1/copia-type domain-containing protein</fullName>
    </recommendedName>
</protein>
<dbReference type="AlphaFoldDB" id="A0AAD5XB16"/>